<name>W0LFP6_9GAMM</name>
<evidence type="ECO:0000313" key="3">
    <source>
        <dbReference type="Proteomes" id="UP000019030"/>
    </source>
</evidence>
<dbReference type="KEGG" id="sfo:Z042_06925"/>
<dbReference type="HOGENOM" id="CLU_628358_0_0_6"/>
<dbReference type="Proteomes" id="UP000019030">
    <property type="component" value="Chromosome"/>
</dbReference>
<keyword evidence="1" id="KW-0472">Membrane</keyword>
<feature type="transmembrane region" description="Helical" evidence="1">
    <location>
        <begin position="369"/>
        <end position="389"/>
    </location>
</feature>
<keyword evidence="3" id="KW-1185">Reference proteome</keyword>
<protein>
    <submittedName>
        <fullName evidence="2">Uncharacterized protein</fullName>
    </submittedName>
</protein>
<proteinExistence type="predicted"/>
<reference evidence="2 3" key="1">
    <citation type="submission" date="2014-01" db="EMBL/GenBank/DDBJ databases">
        <title>Isolation of Serratia multitudinisentens RB-25 from Ex-Landfill site.</title>
        <authorList>
            <person name="Robson E.H.J."/>
        </authorList>
    </citation>
    <scope>NUCLEOTIDE SEQUENCE [LARGE SCALE GENOMIC DNA]</scope>
    <source>
        <strain evidence="2 3">RB-25</strain>
    </source>
</reference>
<dbReference type="RefSeq" id="WP_024909976.1">
    <property type="nucleotide sequence ID" value="NZ_CP007044.2"/>
</dbReference>
<accession>W0LFP6</accession>
<reference evidence="2 3" key="2">
    <citation type="submission" date="2015-03" db="EMBL/GenBank/DDBJ databases">
        <authorList>
            <person name="Chan K.-G."/>
        </authorList>
    </citation>
    <scope>NUCLEOTIDE SEQUENCE [LARGE SCALE GENOMIC DNA]</scope>
    <source>
        <strain evidence="2 3">RB-25</strain>
    </source>
</reference>
<feature type="transmembrane region" description="Helical" evidence="1">
    <location>
        <begin position="317"/>
        <end position="337"/>
    </location>
</feature>
<gene>
    <name evidence="2" type="ORF">Z042_06925</name>
</gene>
<dbReference type="AlphaFoldDB" id="W0LFP6"/>
<organism evidence="2 3">
    <name type="scientific">Chania multitudinisentens RB-25</name>
    <dbReference type="NCBI Taxonomy" id="1441930"/>
    <lineage>
        <taxon>Bacteria</taxon>
        <taxon>Pseudomonadati</taxon>
        <taxon>Pseudomonadota</taxon>
        <taxon>Gammaproteobacteria</taxon>
        <taxon>Enterobacterales</taxon>
        <taxon>Yersiniaceae</taxon>
        <taxon>Chania</taxon>
    </lineage>
</organism>
<dbReference type="OrthoDB" id="10018768at2"/>
<sequence length="436" mass="49593">MNEFFGYARSVSFLLLAVSLAILVFSITPRSNINYERALLDIEYFKKLEVTDYIDSSDEKGAIKYYPKLASEIITREIKKLDSTIMISPDAVYSGNIILDYPRVDGSIANLIEHSNFSRQISYTLPSKITLEELLPSILGRNGNKKGKCLNKGVDSSDEKSEPIIKSCKPVNTDLVYFGSWSYRLGSQTSFPILRGENDKFILILTFINKHTGKISLYADFYTYPREIDNTARFSEWFSKLYNSESSITEADGKTNPFLKVFFKFQDKPDITLKGLKILHDEIERMSIVEAENFLKNEIVKNRQNINLLGQNIDERILTVVSPCILFALVLALNSAVSMIGKVINVGNESLNDIVYPWFCLWSDTASTFISNMIILIFPNICFIIILLSPIEGRGLSFILSLTLFFSSLYYSYLTKKSLNKIKSLIKIKINPDLDR</sequence>
<evidence type="ECO:0000256" key="1">
    <source>
        <dbReference type="SAM" id="Phobius"/>
    </source>
</evidence>
<keyword evidence="1" id="KW-1133">Transmembrane helix</keyword>
<feature type="transmembrane region" description="Helical" evidence="1">
    <location>
        <begin position="395"/>
        <end position="414"/>
    </location>
</feature>
<dbReference type="PATRIC" id="fig|1441930.4.peg.1381"/>
<evidence type="ECO:0000313" key="2">
    <source>
        <dbReference type="EMBL" id="AHG22688.1"/>
    </source>
</evidence>
<keyword evidence="1" id="KW-0812">Transmembrane</keyword>
<dbReference type="EMBL" id="CP007044">
    <property type="protein sequence ID" value="AHG22688.1"/>
    <property type="molecule type" value="Genomic_DNA"/>
</dbReference>